<evidence type="ECO:0000256" key="10">
    <source>
        <dbReference type="PIRSR" id="PIRSR001480-1"/>
    </source>
</evidence>
<dbReference type="PRINTS" id="PR00714">
    <property type="entry name" value="MAN6PISMRASE"/>
</dbReference>
<dbReference type="AlphaFoldDB" id="A0AAD5V8G6"/>
<comment type="cofactor">
    <cofactor evidence="11 12">
        <name>Zn(2+)</name>
        <dbReference type="ChEBI" id="CHEBI:29105"/>
    </cofactor>
    <text evidence="11 12">Binds 1 zinc ion per subunit.</text>
</comment>
<evidence type="ECO:0000256" key="8">
    <source>
        <dbReference type="ARBA" id="ARBA00022833"/>
    </source>
</evidence>
<dbReference type="SUPFAM" id="SSF51182">
    <property type="entry name" value="RmlC-like cupins"/>
    <property type="match status" value="1"/>
</dbReference>
<dbReference type="CDD" id="cd02208">
    <property type="entry name" value="cupin_RmlC-like"/>
    <property type="match status" value="1"/>
</dbReference>
<evidence type="ECO:0000259" key="16">
    <source>
        <dbReference type="Pfam" id="PF20511"/>
    </source>
</evidence>
<reference evidence="18" key="1">
    <citation type="submission" date="2022-07" db="EMBL/GenBank/DDBJ databases">
        <title>Genome Sequence of Physisporinus lineatus.</title>
        <authorList>
            <person name="Buettner E."/>
        </authorList>
    </citation>
    <scope>NUCLEOTIDE SEQUENCE</scope>
    <source>
        <strain evidence="18">VT162</strain>
    </source>
</reference>
<comment type="similarity">
    <text evidence="4 13">Belongs to the mannose-6-phosphate isomerase type 1 family.</text>
</comment>
<feature type="binding site" evidence="11">
    <location>
        <position position="282"/>
    </location>
    <ligand>
        <name>Zn(2+)</name>
        <dbReference type="ChEBI" id="CHEBI:29105"/>
    </ligand>
</feature>
<dbReference type="EC" id="5.3.1.8" evidence="5 12"/>
<dbReference type="Pfam" id="PF01238">
    <property type="entry name" value="PMI_typeI_C"/>
    <property type="match status" value="1"/>
</dbReference>
<name>A0AAD5V8G6_9APHY</name>
<evidence type="ECO:0000256" key="14">
    <source>
        <dbReference type="RuleBase" id="RU004248"/>
    </source>
</evidence>
<dbReference type="InterPro" id="IPR011051">
    <property type="entry name" value="RmlC_Cupin_sf"/>
</dbReference>
<feature type="binding site" evidence="11">
    <location>
        <position position="117"/>
    </location>
    <ligand>
        <name>Zn(2+)</name>
        <dbReference type="ChEBI" id="CHEBI:29105"/>
    </ligand>
</feature>
<evidence type="ECO:0000259" key="15">
    <source>
        <dbReference type="Pfam" id="PF01238"/>
    </source>
</evidence>
<feature type="domain" description="Phosphomannose isomerase type I C-terminal" evidence="15">
    <location>
        <begin position="344"/>
        <end position="386"/>
    </location>
</feature>
<evidence type="ECO:0000313" key="19">
    <source>
        <dbReference type="Proteomes" id="UP001212997"/>
    </source>
</evidence>
<comment type="pathway">
    <text evidence="3 14">Nucleotide-sugar biosynthesis; GDP-alpha-D-mannose biosynthesis; alpha-D-mannose 1-phosphate from D-fructose 6-phosphate: step 1/2.</text>
</comment>
<dbReference type="GO" id="GO:0005975">
    <property type="term" value="P:carbohydrate metabolic process"/>
    <property type="evidence" value="ECO:0007669"/>
    <property type="project" value="InterPro"/>
</dbReference>
<feature type="binding site" evidence="11">
    <location>
        <position position="115"/>
    </location>
    <ligand>
        <name>Zn(2+)</name>
        <dbReference type="ChEBI" id="CHEBI:29105"/>
    </ligand>
</feature>
<dbReference type="InterPro" id="IPR014710">
    <property type="entry name" value="RmlC-like_jellyroll"/>
</dbReference>
<keyword evidence="8 11" id="KW-0862">Zinc</keyword>
<evidence type="ECO:0000256" key="2">
    <source>
        <dbReference type="ARBA" id="ARBA00002564"/>
    </source>
</evidence>
<dbReference type="PROSITE" id="PS00966">
    <property type="entry name" value="PMI_I_2"/>
    <property type="match status" value="1"/>
</dbReference>
<evidence type="ECO:0000256" key="5">
    <source>
        <dbReference type="ARBA" id="ARBA00011956"/>
    </source>
</evidence>
<evidence type="ECO:0000256" key="1">
    <source>
        <dbReference type="ARBA" id="ARBA00000757"/>
    </source>
</evidence>
<feature type="binding site" evidence="11">
    <location>
        <position position="142"/>
    </location>
    <ligand>
        <name>Zn(2+)</name>
        <dbReference type="ChEBI" id="CHEBI:29105"/>
    </ligand>
</feature>
<evidence type="ECO:0000256" key="6">
    <source>
        <dbReference type="ARBA" id="ARBA00018236"/>
    </source>
</evidence>
<dbReference type="InterPro" id="IPR046456">
    <property type="entry name" value="PMI_typeI_C"/>
</dbReference>
<evidence type="ECO:0000256" key="4">
    <source>
        <dbReference type="ARBA" id="ARBA00010772"/>
    </source>
</evidence>
<dbReference type="PANTHER" id="PTHR10309:SF0">
    <property type="entry name" value="MANNOSE-6-PHOSPHATE ISOMERASE"/>
    <property type="match status" value="1"/>
</dbReference>
<dbReference type="InterPro" id="IPR046458">
    <property type="entry name" value="PMI_typeI_hel"/>
</dbReference>
<gene>
    <name evidence="18" type="ORF">NLI96_g3251</name>
</gene>
<dbReference type="Gene3D" id="2.60.120.10">
    <property type="entry name" value="Jelly Rolls"/>
    <property type="match status" value="2"/>
</dbReference>
<dbReference type="PIRSF" id="PIRSF001480">
    <property type="entry name" value="Mannose-6-phosphate_isomerase"/>
    <property type="match status" value="1"/>
</dbReference>
<keyword evidence="9 12" id="KW-0413">Isomerase</keyword>
<comment type="caution">
    <text evidence="18">The sequence shown here is derived from an EMBL/GenBank/DDBJ whole genome shotgun (WGS) entry which is preliminary data.</text>
</comment>
<sequence>MSTAPVFKIIPTTQKYDWGKIGLASTVAQYASASEIPGFSLDETAPYAELWVGTHPSSPSRLLTVETPSLASHLAGHPELLGSSILSRFASEGSNEGNLPFLFKVLSIQKALSIQTHPDKATAEKLHKEKPNVYKDANHKPEMAIALTPFEAMCGFLPLPRIAAFLQSTPELSALVPSAIVDRFLGISNSSSPAGPEEKAALKDVFASIMTADEALFKEQLSKLILRYENGGVQENEVPVKELVLRLNSQFPGDIGAFCAFVLNFVQMQPGEAIFLAAGEPHAYVSGDILECMATSDNVIRAGLTPKLRDVPNLVSGLTYQAAEVTKHFVKPSAFHDSSPHTRIYNPPIPEFAVLVVTLEGSGTETHSAIDGPSLGIVTEGGGNVKWNDGGSALGLARGDVFFIGAGTEVQFQSEGGLGVARAFVDVDLKSSS</sequence>
<evidence type="ECO:0000256" key="9">
    <source>
        <dbReference type="ARBA" id="ARBA00023235"/>
    </source>
</evidence>
<comment type="catalytic activity">
    <reaction evidence="1 12">
        <text>D-mannose 6-phosphate = D-fructose 6-phosphate</text>
        <dbReference type="Rhea" id="RHEA:12356"/>
        <dbReference type="ChEBI" id="CHEBI:58735"/>
        <dbReference type="ChEBI" id="CHEBI:61527"/>
        <dbReference type="EC" id="5.3.1.8"/>
    </reaction>
</comment>
<dbReference type="PANTHER" id="PTHR10309">
    <property type="entry name" value="MANNOSE-6-PHOSPHATE ISOMERASE"/>
    <property type="match status" value="1"/>
</dbReference>
<dbReference type="Pfam" id="PF20511">
    <property type="entry name" value="PMI_typeI_cat"/>
    <property type="match status" value="1"/>
</dbReference>
<evidence type="ECO:0000256" key="3">
    <source>
        <dbReference type="ARBA" id="ARBA00004666"/>
    </source>
</evidence>
<dbReference type="InterPro" id="IPR046457">
    <property type="entry name" value="PMI_typeI_cat"/>
</dbReference>
<evidence type="ECO:0000259" key="17">
    <source>
        <dbReference type="Pfam" id="PF20512"/>
    </source>
</evidence>
<dbReference type="Gene3D" id="1.10.441.10">
    <property type="entry name" value="Phosphomannose Isomerase, domain 2"/>
    <property type="match status" value="1"/>
</dbReference>
<evidence type="ECO:0000256" key="7">
    <source>
        <dbReference type="ARBA" id="ARBA00022723"/>
    </source>
</evidence>
<dbReference type="GO" id="GO:0009298">
    <property type="term" value="P:GDP-mannose biosynthetic process"/>
    <property type="evidence" value="ECO:0007669"/>
    <property type="project" value="InterPro"/>
</dbReference>
<dbReference type="CDD" id="cd07011">
    <property type="entry name" value="cupin_PMI_type_I_N"/>
    <property type="match status" value="1"/>
</dbReference>
<dbReference type="EMBL" id="JANAWD010000081">
    <property type="protein sequence ID" value="KAJ3487832.1"/>
    <property type="molecule type" value="Genomic_DNA"/>
</dbReference>
<dbReference type="PROSITE" id="PS00965">
    <property type="entry name" value="PMI_I_1"/>
    <property type="match status" value="1"/>
</dbReference>
<protein>
    <recommendedName>
        <fullName evidence="6 12">Mannose-6-phosphate isomerase</fullName>
        <ecNumber evidence="5 12">5.3.1.8</ecNumber>
    </recommendedName>
</protein>
<keyword evidence="7 11" id="KW-0479">Metal-binding</keyword>
<evidence type="ECO:0000256" key="12">
    <source>
        <dbReference type="RuleBase" id="RU000611"/>
    </source>
</evidence>
<dbReference type="InterPro" id="IPR016305">
    <property type="entry name" value="Mannose-6-P_Isomerase"/>
</dbReference>
<feature type="domain" description="Phosphomannose isomerase type I catalytic" evidence="16">
    <location>
        <begin position="6"/>
        <end position="158"/>
    </location>
</feature>
<dbReference type="NCBIfam" id="TIGR00218">
    <property type="entry name" value="manA"/>
    <property type="match status" value="1"/>
</dbReference>
<dbReference type="InterPro" id="IPR018050">
    <property type="entry name" value="Pmannose_isomerase-type1_CS"/>
</dbReference>
<dbReference type="Proteomes" id="UP001212997">
    <property type="component" value="Unassembled WGS sequence"/>
</dbReference>
<keyword evidence="19" id="KW-1185">Reference proteome</keyword>
<dbReference type="GO" id="GO:0005829">
    <property type="term" value="C:cytosol"/>
    <property type="evidence" value="ECO:0007669"/>
    <property type="project" value="TreeGrafter"/>
</dbReference>
<dbReference type="InterPro" id="IPR001250">
    <property type="entry name" value="Man6P_Isoase-1"/>
</dbReference>
<feature type="domain" description="Phosphomannose isomerase type I helical insertion" evidence="17">
    <location>
        <begin position="194"/>
        <end position="263"/>
    </location>
</feature>
<evidence type="ECO:0000313" key="18">
    <source>
        <dbReference type="EMBL" id="KAJ3487832.1"/>
    </source>
</evidence>
<dbReference type="GO" id="GO:0004476">
    <property type="term" value="F:mannose-6-phosphate isomerase activity"/>
    <property type="evidence" value="ECO:0007669"/>
    <property type="project" value="UniProtKB-EC"/>
</dbReference>
<dbReference type="Pfam" id="PF20512">
    <property type="entry name" value="PMI_typeI_hel"/>
    <property type="match status" value="1"/>
</dbReference>
<evidence type="ECO:0000256" key="13">
    <source>
        <dbReference type="RuleBase" id="RU004189"/>
    </source>
</evidence>
<evidence type="ECO:0000256" key="11">
    <source>
        <dbReference type="PIRSR" id="PIRSR001480-2"/>
    </source>
</evidence>
<accession>A0AAD5V8G6</accession>
<proteinExistence type="inferred from homology"/>
<dbReference type="GO" id="GO:0008270">
    <property type="term" value="F:zinc ion binding"/>
    <property type="evidence" value="ECO:0007669"/>
    <property type="project" value="InterPro"/>
</dbReference>
<organism evidence="18 19">
    <name type="scientific">Meripilus lineatus</name>
    <dbReference type="NCBI Taxonomy" id="2056292"/>
    <lineage>
        <taxon>Eukaryota</taxon>
        <taxon>Fungi</taxon>
        <taxon>Dikarya</taxon>
        <taxon>Basidiomycota</taxon>
        <taxon>Agaricomycotina</taxon>
        <taxon>Agaricomycetes</taxon>
        <taxon>Polyporales</taxon>
        <taxon>Meripilaceae</taxon>
        <taxon>Meripilus</taxon>
    </lineage>
</organism>
<feature type="active site" evidence="10">
    <location>
        <position position="301"/>
    </location>
</feature>
<comment type="function">
    <text evidence="2">Involved in the synthesis of the GDP-mannose and dolichol-phosphate-mannose required for a number of critical mannosyl transfer reactions.</text>
</comment>